<keyword evidence="2" id="KW-1185">Reference proteome</keyword>
<dbReference type="KEGG" id="sre:PTSG_03891"/>
<dbReference type="Proteomes" id="UP000007799">
    <property type="component" value="Unassembled WGS sequence"/>
</dbReference>
<dbReference type="InParanoid" id="F2U5P5"/>
<dbReference type="RefSeq" id="XP_004995625.1">
    <property type="nucleotide sequence ID" value="XM_004995568.1"/>
</dbReference>
<sequence>MPLVTVENMSAGLAQPRGSVFGPVSQFTSTTATELLLAPGSRVSLKRARFLVSAEVYSVTEDNNKWAVIVNYDSNDAPPVGYDTAGTTSSGTVLKGEVAPGYYNGDTLASAIETSLNEKLAVSELFTGKNVKFDVVFTDSITSTQDNDSFKISMTTTTSTVTISDPVVADSLAVFTDASDRASNIDTYAKSSGNNIITEDDTAWVELKALDGDIALTRNIKNASISWTDAFESLNLAWLSTATNAYNTLPLPETAGAGDATSLTAGMPLLVTQDSTPSTNPRAMNSRYMVVIGLIAKDTAYTITEQYGHKQAYPFAALNVFEPVEGFQFVSAMEATVHPELDSTQTKLSGGASMTLRSIASQQTTFTNADLAMFKQNSAVNDPMSFVRDKTASTLTLSTPMTGMTEKVFTFTAKCTKVNDTEYALSVIFNANSEWEDEHGNGVGEVGELDTLIAFEDEYMPMVFLQNEFDDIAQLGEVPASAAAVQVPVWKEVKQNTYKKSTTASGLVSHGTLGLDSGDVAANTEASAYTRETALVQADDMSYIPCSVDVSYFVDPAGSQDIDVSHVGAGAEFDVLISSTMWHRALCEYQDVLNRNDVTEPYLLPVRASHGAQTQLGEPFATRSLPYVVQTGGVTDKLSWTTAQTIHSKQHASTLVYLDNGSGTSTGYDAYMPAALLDISESTLPDANSITWRIRFTKEAGVDNVVIALPVGTYTYDTGARTTPLNAAVHYDSKLGDVVTTVQPVVYHAMNLRGSTPLVTYTGTLGRVPLPPGYEPFHADTSTDMLAFAGASDHLADGSNKYKGVYLYLNQLYSMMGFYVPGHSKEDVSWLQFSSGTSYDSNAIPEPFDFKGGMCVHLRNIPVQSFLSNGQAARVIEFIDDRTQRSNIFSRVVEGRDHKMYEILYQPDNPTEHVINTTSTIRTRSLDILLTDFAGRILNSNTVNAENPLYSVSLTFDFVLPNPLLEKLAASEPQAKKAKT</sequence>
<organism evidence="2">
    <name type="scientific">Salpingoeca rosetta (strain ATCC 50818 / BSB-021)</name>
    <dbReference type="NCBI Taxonomy" id="946362"/>
    <lineage>
        <taxon>Eukaryota</taxon>
        <taxon>Choanoflagellata</taxon>
        <taxon>Craspedida</taxon>
        <taxon>Salpingoecidae</taxon>
        <taxon>Salpingoeca</taxon>
    </lineage>
</organism>
<protein>
    <submittedName>
        <fullName evidence="1">Uncharacterized protein</fullName>
    </submittedName>
</protein>
<reference evidence="1" key="1">
    <citation type="submission" date="2009-08" db="EMBL/GenBank/DDBJ databases">
        <title>Annotation of Salpingoeca rosetta.</title>
        <authorList>
            <consortium name="The Broad Institute Genome Sequencing Platform"/>
            <person name="Russ C."/>
            <person name="Cuomo C."/>
            <person name="Burger G."/>
            <person name="Gray M.W."/>
            <person name="Holland P.W.H."/>
            <person name="King N."/>
            <person name="Lang F.B.F."/>
            <person name="Roger A.J."/>
            <person name="Ruiz-Trillo I."/>
            <person name="Young S.K."/>
            <person name="Zeng Q."/>
            <person name="Gargeya S."/>
            <person name="Alvarado L."/>
            <person name="Berlin A."/>
            <person name="Chapman S.B."/>
            <person name="Chen Z."/>
            <person name="Freedman E."/>
            <person name="Gellesch M."/>
            <person name="Goldberg J."/>
            <person name="Griggs A."/>
            <person name="Gujja S."/>
            <person name="Heilman E."/>
            <person name="Heiman D."/>
            <person name="Howarth C."/>
            <person name="Mehta T."/>
            <person name="Neiman D."/>
            <person name="Pearson M."/>
            <person name="Roberts A."/>
            <person name="Saif S."/>
            <person name="Shea T."/>
            <person name="Shenoy N."/>
            <person name="Sisk P."/>
            <person name="Stolte C."/>
            <person name="Sykes S."/>
            <person name="White J."/>
            <person name="Yandava C."/>
            <person name="Haas B."/>
            <person name="Nusbaum C."/>
            <person name="Birren B."/>
        </authorList>
    </citation>
    <scope>NUCLEOTIDE SEQUENCE [LARGE SCALE GENOMIC DNA]</scope>
    <source>
        <strain evidence="1">ATCC 50818</strain>
    </source>
</reference>
<dbReference type="EMBL" id="GL832962">
    <property type="protein sequence ID" value="EGD83261.1"/>
    <property type="molecule type" value="Genomic_DNA"/>
</dbReference>
<dbReference type="AlphaFoldDB" id="F2U5P5"/>
<accession>F2U5P5</accession>
<dbReference type="GeneID" id="16076208"/>
<evidence type="ECO:0000313" key="2">
    <source>
        <dbReference type="Proteomes" id="UP000007799"/>
    </source>
</evidence>
<gene>
    <name evidence="1" type="ORF">PTSG_03891</name>
</gene>
<proteinExistence type="predicted"/>
<name>F2U5P5_SALR5</name>
<evidence type="ECO:0000313" key="1">
    <source>
        <dbReference type="EMBL" id="EGD83261.1"/>
    </source>
</evidence>